<organism evidence="1 2">
    <name type="scientific">Caerostris extrusa</name>
    <name type="common">Bark spider</name>
    <name type="synonym">Caerostris bankana</name>
    <dbReference type="NCBI Taxonomy" id="172846"/>
    <lineage>
        <taxon>Eukaryota</taxon>
        <taxon>Metazoa</taxon>
        <taxon>Ecdysozoa</taxon>
        <taxon>Arthropoda</taxon>
        <taxon>Chelicerata</taxon>
        <taxon>Arachnida</taxon>
        <taxon>Araneae</taxon>
        <taxon>Araneomorphae</taxon>
        <taxon>Entelegynae</taxon>
        <taxon>Araneoidea</taxon>
        <taxon>Araneidae</taxon>
        <taxon>Caerostris</taxon>
    </lineage>
</organism>
<evidence type="ECO:0000313" key="2">
    <source>
        <dbReference type="Proteomes" id="UP001054945"/>
    </source>
</evidence>
<dbReference type="EMBL" id="BPLR01012599">
    <property type="protein sequence ID" value="GIY55051.1"/>
    <property type="molecule type" value="Genomic_DNA"/>
</dbReference>
<accession>A0AAV4UBE3</accession>
<comment type="caution">
    <text evidence="1">The sequence shown here is derived from an EMBL/GenBank/DDBJ whole genome shotgun (WGS) entry which is preliminary data.</text>
</comment>
<protein>
    <submittedName>
        <fullName evidence="1">Uncharacterized protein</fullName>
    </submittedName>
</protein>
<name>A0AAV4UBE3_CAEEX</name>
<dbReference type="Proteomes" id="UP001054945">
    <property type="component" value="Unassembled WGS sequence"/>
</dbReference>
<dbReference type="AlphaFoldDB" id="A0AAV4UBE3"/>
<sequence>MVVKKFLIKNRENYYFFLLTTGLSTRAEVCRPLESTTREASRSLWLPVQKVSSTDSPVVCREIVCVILFCQGQLRPWRASSKALQSSPSVLISCISYYSKTLVRLSVN</sequence>
<reference evidence="1 2" key="1">
    <citation type="submission" date="2021-06" db="EMBL/GenBank/DDBJ databases">
        <title>Caerostris extrusa draft genome.</title>
        <authorList>
            <person name="Kono N."/>
            <person name="Arakawa K."/>
        </authorList>
    </citation>
    <scope>NUCLEOTIDE SEQUENCE [LARGE SCALE GENOMIC DNA]</scope>
</reference>
<gene>
    <name evidence="1" type="ORF">CEXT_344871</name>
</gene>
<evidence type="ECO:0000313" key="1">
    <source>
        <dbReference type="EMBL" id="GIY55051.1"/>
    </source>
</evidence>
<keyword evidence="2" id="KW-1185">Reference proteome</keyword>
<proteinExistence type="predicted"/>